<dbReference type="EMBL" id="JAPTMY010000013">
    <property type="protein sequence ID" value="MCZ0857844.1"/>
    <property type="molecule type" value="Genomic_DNA"/>
</dbReference>
<feature type="transmembrane region" description="Helical" evidence="1">
    <location>
        <begin position="278"/>
        <end position="297"/>
    </location>
</feature>
<gene>
    <name evidence="2" type="ORF">OHJ16_07275</name>
</gene>
<organism evidence="2 3">
    <name type="scientific">Actinomyces israelii</name>
    <dbReference type="NCBI Taxonomy" id="1659"/>
    <lineage>
        <taxon>Bacteria</taxon>
        <taxon>Bacillati</taxon>
        <taxon>Actinomycetota</taxon>
        <taxon>Actinomycetes</taxon>
        <taxon>Actinomycetales</taxon>
        <taxon>Actinomycetaceae</taxon>
        <taxon>Actinomyces</taxon>
    </lineage>
</organism>
<protein>
    <recommendedName>
        <fullName evidence="4">ABC transporter permease</fullName>
    </recommendedName>
</protein>
<evidence type="ECO:0000313" key="3">
    <source>
        <dbReference type="Proteomes" id="UP001072034"/>
    </source>
</evidence>
<feature type="transmembrane region" description="Helical" evidence="1">
    <location>
        <begin position="615"/>
        <end position="633"/>
    </location>
</feature>
<keyword evidence="1" id="KW-1133">Transmembrane helix</keyword>
<feature type="transmembrane region" description="Helical" evidence="1">
    <location>
        <begin position="189"/>
        <end position="211"/>
    </location>
</feature>
<evidence type="ECO:0008006" key="4">
    <source>
        <dbReference type="Google" id="ProtNLM"/>
    </source>
</evidence>
<comment type="caution">
    <text evidence="2">The sequence shown here is derived from an EMBL/GenBank/DDBJ whole genome shotgun (WGS) entry which is preliminary data.</text>
</comment>
<accession>A0ABT4I7X8</accession>
<reference evidence="2" key="1">
    <citation type="submission" date="2022-10" db="EMBL/GenBank/DDBJ databases">
        <title>Genome sequence of Actinomyces israelii ATCC 10048.</title>
        <authorList>
            <person name="Watt R.M."/>
            <person name="Tong W.M."/>
        </authorList>
    </citation>
    <scope>NUCLEOTIDE SEQUENCE</scope>
    <source>
        <strain evidence="2">ATCC 10048</strain>
    </source>
</reference>
<evidence type="ECO:0000256" key="1">
    <source>
        <dbReference type="SAM" id="Phobius"/>
    </source>
</evidence>
<keyword evidence="1" id="KW-0472">Membrane</keyword>
<keyword evidence="3" id="KW-1185">Reference proteome</keyword>
<dbReference type="RefSeq" id="WP_268917356.1">
    <property type="nucleotide sequence ID" value="NZ_JAPTMY010000013.1"/>
</dbReference>
<proteinExistence type="predicted"/>
<keyword evidence="1" id="KW-0812">Transmembrane</keyword>
<feature type="transmembrane region" description="Helical" evidence="1">
    <location>
        <begin position="365"/>
        <end position="387"/>
    </location>
</feature>
<feature type="transmembrane region" description="Helical" evidence="1">
    <location>
        <begin position="334"/>
        <end position="353"/>
    </location>
</feature>
<sequence length="700" mass="76552">MKTVIRFILLIVLIHAVSTIALQSFQESKRAAYAHTGAYYVSNNRGGVLADPGDLIEQLADSSATIIGTDQDGRVLMSSFSTLSLVRGRAPARVDEYVAPDGGDSDCDSSDADGDSQCVGMYAETLTLNGLGDIYLMEPGTKVTLREIRCDREPDKAVADRLVDAGFVRLTGENIDQKINAETYSLIELILRIFSATLLIMGGVAWITLILRQVVDSSRQLQALAGFGASPWEIATSYVTIHRKELRRVAWETGSVFLVAGIAAALVTHWYWILLLAAAWMAAFALLIASLILVVLVKVRLGDTARFQAPPSLLYILSVAAGAAGYMYTRSGLVIIAAVLLVIMEIVIQRHLMVSSLYRSMGATLVSLLVILTVLTGLNIGTVSIGLDVMRKENLSVDTTMPFETRIVTASIPDSMEDEHDLHRFAYINPVSGIEVNGERAYPLIYATDLSRYEDYVVSGSAFNDDSVAIGRALARKYNIGVGNTVNINGKMVTITDVVGTEQYAGMMIYMSNAEFEKIYKGKGTTYYATDLPKEEVEDAFPDGTTIMSRADYRKFYQNSAAGTLSLVYGLTAVILLVSAYIAYKLFSAFIDFIEWKINLMRGLGMSRGEFMRSVIILFAAIALGALLVNLIFSGQLSSHLTQWILDSTDSYVDISIEPTTIGAVAAENIILIVLLSVFAHRGITRESIYQQFLRTNPRV</sequence>
<name>A0ABT4I7X8_9ACTO</name>
<feature type="transmembrane region" description="Helical" evidence="1">
    <location>
        <begin position="249"/>
        <end position="272"/>
    </location>
</feature>
<evidence type="ECO:0000313" key="2">
    <source>
        <dbReference type="EMBL" id="MCZ0857844.1"/>
    </source>
</evidence>
<feature type="transmembrane region" description="Helical" evidence="1">
    <location>
        <begin position="567"/>
        <end position="594"/>
    </location>
</feature>
<dbReference type="Proteomes" id="UP001072034">
    <property type="component" value="Unassembled WGS sequence"/>
</dbReference>